<dbReference type="EMBL" id="JABSTV010001245">
    <property type="protein sequence ID" value="KAH7981985.1"/>
    <property type="molecule type" value="Genomic_DNA"/>
</dbReference>
<feature type="region of interest" description="Disordered" evidence="1">
    <location>
        <begin position="1"/>
        <end position="20"/>
    </location>
</feature>
<accession>A0A9D4QH65</accession>
<feature type="transmembrane region" description="Helical" evidence="2">
    <location>
        <begin position="61"/>
        <end position="84"/>
    </location>
</feature>
<reference evidence="3" key="1">
    <citation type="journal article" date="2020" name="Cell">
        <title>Large-Scale Comparative Analyses of Tick Genomes Elucidate Their Genetic Diversity and Vector Capacities.</title>
        <authorList>
            <consortium name="Tick Genome and Microbiome Consortium (TIGMIC)"/>
            <person name="Jia N."/>
            <person name="Wang J."/>
            <person name="Shi W."/>
            <person name="Du L."/>
            <person name="Sun Y."/>
            <person name="Zhan W."/>
            <person name="Jiang J.F."/>
            <person name="Wang Q."/>
            <person name="Zhang B."/>
            <person name="Ji P."/>
            <person name="Bell-Sakyi L."/>
            <person name="Cui X.M."/>
            <person name="Yuan T.T."/>
            <person name="Jiang B.G."/>
            <person name="Yang W.F."/>
            <person name="Lam T.T."/>
            <person name="Chang Q.C."/>
            <person name="Ding S.J."/>
            <person name="Wang X.J."/>
            <person name="Zhu J.G."/>
            <person name="Ruan X.D."/>
            <person name="Zhao L."/>
            <person name="Wei J.T."/>
            <person name="Ye R.Z."/>
            <person name="Que T.C."/>
            <person name="Du C.H."/>
            <person name="Zhou Y.H."/>
            <person name="Cheng J.X."/>
            <person name="Dai P.F."/>
            <person name="Guo W.B."/>
            <person name="Han X.H."/>
            <person name="Huang E.J."/>
            <person name="Li L.F."/>
            <person name="Wei W."/>
            <person name="Gao Y.C."/>
            <person name="Liu J.Z."/>
            <person name="Shao H.Z."/>
            <person name="Wang X."/>
            <person name="Wang C.C."/>
            <person name="Yang T.C."/>
            <person name="Huo Q.B."/>
            <person name="Li W."/>
            <person name="Chen H.Y."/>
            <person name="Chen S.E."/>
            <person name="Zhou L.G."/>
            <person name="Ni X.B."/>
            <person name="Tian J.H."/>
            <person name="Sheng Y."/>
            <person name="Liu T."/>
            <person name="Pan Y.S."/>
            <person name="Xia L.Y."/>
            <person name="Li J."/>
            <person name="Zhao F."/>
            <person name="Cao W.C."/>
        </authorList>
    </citation>
    <scope>NUCLEOTIDE SEQUENCE</scope>
    <source>
        <strain evidence="3">Rsan-2018</strain>
    </source>
</reference>
<organism evidence="3 4">
    <name type="scientific">Rhipicephalus sanguineus</name>
    <name type="common">Brown dog tick</name>
    <name type="synonym">Ixodes sanguineus</name>
    <dbReference type="NCBI Taxonomy" id="34632"/>
    <lineage>
        <taxon>Eukaryota</taxon>
        <taxon>Metazoa</taxon>
        <taxon>Ecdysozoa</taxon>
        <taxon>Arthropoda</taxon>
        <taxon>Chelicerata</taxon>
        <taxon>Arachnida</taxon>
        <taxon>Acari</taxon>
        <taxon>Parasitiformes</taxon>
        <taxon>Ixodida</taxon>
        <taxon>Ixodoidea</taxon>
        <taxon>Ixodidae</taxon>
        <taxon>Rhipicephalinae</taxon>
        <taxon>Rhipicephalus</taxon>
        <taxon>Rhipicephalus</taxon>
    </lineage>
</organism>
<dbReference type="OMA" id="LIFTWRN"/>
<dbReference type="VEuPathDB" id="VectorBase:RSAN_037384"/>
<dbReference type="OrthoDB" id="6509848at2759"/>
<gene>
    <name evidence="3" type="ORF">HPB52_002497</name>
</gene>
<keyword evidence="2" id="KW-0472">Membrane</keyword>
<evidence type="ECO:0000256" key="1">
    <source>
        <dbReference type="SAM" id="MobiDB-lite"/>
    </source>
</evidence>
<evidence type="ECO:0000313" key="3">
    <source>
        <dbReference type="EMBL" id="KAH7981985.1"/>
    </source>
</evidence>
<evidence type="ECO:0000256" key="2">
    <source>
        <dbReference type="SAM" id="Phobius"/>
    </source>
</evidence>
<sequence>MESSTTGVIRGPQPSAGDRTSSMPPIAHCVAFCGAFGLVFAVSGAVLLSSGLPYRRLQLRIISACMLAMGVVLLAAAVVLIFTWRNRHQFGAVYRGRPRRERRAALVIRVPTISGTYVYAPPPGLTEGGAAPSRPPPPAYEDVVLPPPSYESVIMLKQLEKAAGVAHQMAEITPRDSAPGAADT</sequence>
<comment type="caution">
    <text evidence="3">The sequence shown here is derived from an EMBL/GenBank/DDBJ whole genome shotgun (WGS) entry which is preliminary data.</text>
</comment>
<feature type="transmembrane region" description="Helical" evidence="2">
    <location>
        <begin position="25"/>
        <end position="49"/>
    </location>
</feature>
<dbReference type="Proteomes" id="UP000821837">
    <property type="component" value="Chromosome 1"/>
</dbReference>
<reference evidence="3" key="2">
    <citation type="submission" date="2021-09" db="EMBL/GenBank/DDBJ databases">
        <authorList>
            <person name="Jia N."/>
            <person name="Wang J."/>
            <person name="Shi W."/>
            <person name="Du L."/>
            <person name="Sun Y."/>
            <person name="Zhan W."/>
            <person name="Jiang J."/>
            <person name="Wang Q."/>
            <person name="Zhang B."/>
            <person name="Ji P."/>
            <person name="Sakyi L.B."/>
            <person name="Cui X."/>
            <person name="Yuan T."/>
            <person name="Jiang B."/>
            <person name="Yang W."/>
            <person name="Lam T.T.-Y."/>
            <person name="Chang Q."/>
            <person name="Ding S."/>
            <person name="Wang X."/>
            <person name="Zhu J."/>
            <person name="Ruan X."/>
            <person name="Zhao L."/>
            <person name="Wei J."/>
            <person name="Que T."/>
            <person name="Du C."/>
            <person name="Cheng J."/>
            <person name="Dai P."/>
            <person name="Han X."/>
            <person name="Huang E."/>
            <person name="Gao Y."/>
            <person name="Liu J."/>
            <person name="Shao H."/>
            <person name="Ye R."/>
            <person name="Li L."/>
            <person name="Wei W."/>
            <person name="Wang X."/>
            <person name="Wang C."/>
            <person name="Huo Q."/>
            <person name="Li W."/>
            <person name="Guo W."/>
            <person name="Chen H."/>
            <person name="Chen S."/>
            <person name="Zhou L."/>
            <person name="Zhou L."/>
            <person name="Ni X."/>
            <person name="Tian J."/>
            <person name="Zhou Y."/>
            <person name="Sheng Y."/>
            <person name="Liu T."/>
            <person name="Pan Y."/>
            <person name="Xia L."/>
            <person name="Li J."/>
            <person name="Zhao F."/>
            <person name="Cao W."/>
        </authorList>
    </citation>
    <scope>NUCLEOTIDE SEQUENCE</scope>
    <source>
        <strain evidence="3">Rsan-2018</strain>
        <tissue evidence="3">Larvae</tissue>
    </source>
</reference>
<dbReference type="AlphaFoldDB" id="A0A9D4QH65"/>
<protein>
    <submittedName>
        <fullName evidence="3">Uncharacterized protein</fullName>
    </submittedName>
</protein>
<keyword evidence="2" id="KW-1133">Transmembrane helix</keyword>
<keyword evidence="4" id="KW-1185">Reference proteome</keyword>
<keyword evidence="2" id="KW-0812">Transmembrane</keyword>
<name>A0A9D4QH65_RHISA</name>
<proteinExistence type="predicted"/>
<evidence type="ECO:0000313" key="4">
    <source>
        <dbReference type="Proteomes" id="UP000821837"/>
    </source>
</evidence>